<dbReference type="AlphaFoldDB" id="A0A0V1N0E8"/>
<organism evidence="1 2">
    <name type="scientific">Trichinella papuae</name>
    <dbReference type="NCBI Taxonomy" id="268474"/>
    <lineage>
        <taxon>Eukaryota</taxon>
        <taxon>Metazoa</taxon>
        <taxon>Ecdysozoa</taxon>
        <taxon>Nematoda</taxon>
        <taxon>Enoplea</taxon>
        <taxon>Dorylaimia</taxon>
        <taxon>Trichinellida</taxon>
        <taxon>Trichinellidae</taxon>
        <taxon>Trichinella</taxon>
    </lineage>
</organism>
<dbReference type="Proteomes" id="UP000054843">
    <property type="component" value="Unassembled WGS sequence"/>
</dbReference>
<evidence type="ECO:0000313" key="2">
    <source>
        <dbReference type="Proteomes" id="UP000054843"/>
    </source>
</evidence>
<proteinExistence type="predicted"/>
<name>A0A0V1N0E8_9BILA</name>
<evidence type="ECO:0000313" key="1">
    <source>
        <dbReference type="EMBL" id="KRZ77299.1"/>
    </source>
</evidence>
<keyword evidence="2" id="KW-1185">Reference proteome</keyword>
<comment type="caution">
    <text evidence="1">The sequence shown here is derived from an EMBL/GenBank/DDBJ whole genome shotgun (WGS) entry which is preliminary data.</text>
</comment>
<sequence length="59" mass="6667">MGRGDRNACDGTLSSPCRARQQVGELRGCVQIGSSVDARLKLRPERGEFQYFPIELRER</sequence>
<accession>A0A0V1N0E8</accession>
<reference evidence="1 2" key="1">
    <citation type="submission" date="2015-01" db="EMBL/GenBank/DDBJ databases">
        <title>Evolution of Trichinella species and genotypes.</title>
        <authorList>
            <person name="Korhonen P.K."/>
            <person name="Edoardo P."/>
            <person name="Giuseppe L.R."/>
            <person name="Gasser R.B."/>
        </authorList>
    </citation>
    <scope>NUCLEOTIDE SEQUENCE [LARGE SCALE GENOMIC DNA]</scope>
    <source>
        <strain evidence="1">ISS1980</strain>
    </source>
</reference>
<protein>
    <submittedName>
        <fullName evidence="1">Uncharacterized protein</fullName>
    </submittedName>
</protein>
<gene>
    <name evidence="1" type="ORF">T10_2097</name>
</gene>
<dbReference type="EMBL" id="JYDO01000020">
    <property type="protein sequence ID" value="KRZ77299.1"/>
    <property type="molecule type" value="Genomic_DNA"/>
</dbReference>